<keyword evidence="1" id="KW-0812">Transmembrane</keyword>
<dbReference type="EMBL" id="MCOK01000001">
    <property type="protein sequence ID" value="OOC54395.1"/>
    <property type="molecule type" value="Genomic_DNA"/>
</dbReference>
<reference evidence="2 5" key="3">
    <citation type="submission" date="2020-07" db="EMBL/GenBank/DDBJ databases">
        <title>Sequencing the genomes of 1000 actinobacteria strains.</title>
        <authorList>
            <person name="Klenk H.-P."/>
        </authorList>
    </citation>
    <scope>NUCLEOTIDE SEQUENCE [LARGE SCALE GENOMIC DNA]</scope>
    <source>
        <strain evidence="2 5">DSM 45278</strain>
    </source>
</reference>
<accession>A0A1V3C108</accession>
<gene>
    <name evidence="2" type="ORF">HNR06_000084</name>
    <name evidence="3" type="ORF">NOSIN_11740</name>
</gene>
<dbReference type="Proteomes" id="UP000189004">
    <property type="component" value="Unassembled WGS sequence"/>
</dbReference>
<accession>A0A7Y9XA15</accession>
<protein>
    <submittedName>
        <fullName evidence="3">Uncharacterized protein</fullName>
    </submittedName>
</protein>
<reference evidence="3" key="2">
    <citation type="submission" date="2016-08" db="EMBL/GenBank/DDBJ databases">
        <authorList>
            <person name="Seilhamer J.J."/>
        </authorList>
    </citation>
    <scope>NUCLEOTIDE SEQUENCE [LARGE SCALE GENOMIC DNA]</scope>
    <source>
        <strain evidence="3">UTMC102</strain>
    </source>
</reference>
<evidence type="ECO:0000313" key="3">
    <source>
        <dbReference type="EMBL" id="OOC54395.1"/>
    </source>
</evidence>
<organism evidence="3 4">
    <name type="scientific">Nocardiopsis sinuspersici</name>
    <dbReference type="NCBI Taxonomy" id="501010"/>
    <lineage>
        <taxon>Bacteria</taxon>
        <taxon>Bacillati</taxon>
        <taxon>Actinomycetota</taxon>
        <taxon>Actinomycetes</taxon>
        <taxon>Streptosporangiales</taxon>
        <taxon>Nocardiopsidaceae</taxon>
        <taxon>Nocardiopsis</taxon>
    </lineage>
</organism>
<feature type="transmembrane region" description="Helical" evidence="1">
    <location>
        <begin position="36"/>
        <end position="54"/>
    </location>
</feature>
<name>A0A1V3C108_9ACTN</name>
<keyword evidence="1" id="KW-1133">Transmembrane helix</keyword>
<proteinExistence type="predicted"/>
<evidence type="ECO:0000313" key="2">
    <source>
        <dbReference type="EMBL" id="NYH50495.1"/>
    </source>
</evidence>
<evidence type="ECO:0000256" key="1">
    <source>
        <dbReference type="SAM" id="Phobius"/>
    </source>
</evidence>
<dbReference type="RefSeq" id="WP_077690799.1">
    <property type="nucleotide sequence ID" value="NZ_JACCHL010000001.1"/>
</dbReference>
<keyword evidence="1" id="KW-0472">Membrane</keyword>
<evidence type="ECO:0000313" key="4">
    <source>
        <dbReference type="Proteomes" id="UP000189004"/>
    </source>
</evidence>
<sequence length="63" mass="6353">MLWALPGLAGVCATVWLVAGLGPRSALVWLPGPSAAVLAVCVPGGAVTALRLLAHRHAGRSRS</sequence>
<keyword evidence="4" id="KW-1185">Reference proteome</keyword>
<dbReference type="Proteomes" id="UP000584931">
    <property type="component" value="Unassembled WGS sequence"/>
</dbReference>
<reference evidence="4" key="1">
    <citation type="submission" date="2016-08" db="EMBL/GenBank/DDBJ databases">
        <authorList>
            <person name="Tokovenko B."/>
            <person name="Kalinowski J."/>
        </authorList>
    </citation>
    <scope>NUCLEOTIDE SEQUENCE [LARGE SCALE GENOMIC DNA]</scope>
    <source>
        <strain evidence="4">UTMC102</strain>
    </source>
</reference>
<dbReference type="EMBL" id="JACCHL010000001">
    <property type="protein sequence ID" value="NYH50495.1"/>
    <property type="molecule type" value="Genomic_DNA"/>
</dbReference>
<evidence type="ECO:0000313" key="5">
    <source>
        <dbReference type="Proteomes" id="UP000584931"/>
    </source>
</evidence>
<comment type="caution">
    <text evidence="3">The sequence shown here is derived from an EMBL/GenBank/DDBJ whole genome shotgun (WGS) entry which is preliminary data.</text>
</comment>
<dbReference type="AlphaFoldDB" id="A0A1V3C108"/>